<dbReference type="EMBL" id="JBHUEY010000001">
    <property type="protein sequence ID" value="MFD1782453.1"/>
    <property type="molecule type" value="Genomic_DNA"/>
</dbReference>
<gene>
    <name evidence="3" type="ORF">ACFSC0_03520</name>
</gene>
<keyword evidence="4" id="KW-1185">Reference proteome</keyword>
<evidence type="ECO:0000313" key="4">
    <source>
        <dbReference type="Proteomes" id="UP001597237"/>
    </source>
</evidence>
<name>A0ABW4MY84_9CAUL</name>
<feature type="compositionally biased region" description="Basic and acidic residues" evidence="1">
    <location>
        <begin position="193"/>
        <end position="213"/>
    </location>
</feature>
<dbReference type="InterPro" id="IPR022062">
    <property type="entry name" value="DUF3618"/>
</dbReference>
<reference evidence="4" key="1">
    <citation type="journal article" date="2019" name="Int. J. Syst. Evol. Microbiol.">
        <title>The Global Catalogue of Microorganisms (GCM) 10K type strain sequencing project: providing services to taxonomists for standard genome sequencing and annotation.</title>
        <authorList>
            <consortium name="The Broad Institute Genomics Platform"/>
            <consortium name="The Broad Institute Genome Sequencing Center for Infectious Disease"/>
            <person name="Wu L."/>
            <person name="Ma J."/>
        </authorList>
    </citation>
    <scope>NUCLEOTIDE SEQUENCE [LARGE SCALE GENOMIC DNA]</scope>
    <source>
        <strain evidence="4">DFY28</strain>
    </source>
</reference>
<sequence length="337" mass="35959">MTRSSEDIEREVEATRGELDRTVEALKERMSAGQIIDELMGSMKGSGASEMVSNLGRQAKDNPLPLALIGAGVAWLMFGKPPAQRDWRERRSFVADPYTGEVGFEGDATVYDTDASRYHEDYDPLTGADLSSEGKGPGLKDKAAQAAAKAKAAASNAAHKVTDAAHSGKAKASQAVSGARDKASQRLSSAKARTGDGYHRAGERLSSARERARAQAGQYGQRAQRTFLETMENEPLIIAAAGVAIGAAIGAALPASRIENRAVGRFRDKALDQGKAMAQQRMDEAKTIAQSALGAVKEEADRQGLPTQPDALADRVQEVARAGLDTAKREMEQRRAH</sequence>
<organism evidence="3 4">
    <name type="scientific">Phenylobacterium terrae</name>
    <dbReference type="NCBI Taxonomy" id="2665495"/>
    <lineage>
        <taxon>Bacteria</taxon>
        <taxon>Pseudomonadati</taxon>
        <taxon>Pseudomonadota</taxon>
        <taxon>Alphaproteobacteria</taxon>
        <taxon>Caulobacterales</taxon>
        <taxon>Caulobacteraceae</taxon>
        <taxon>Phenylobacterium</taxon>
    </lineage>
</organism>
<accession>A0ABW4MY84</accession>
<evidence type="ECO:0000313" key="3">
    <source>
        <dbReference type="EMBL" id="MFD1782453.1"/>
    </source>
</evidence>
<feature type="region of interest" description="Disordered" evidence="1">
    <location>
        <begin position="122"/>
        <end position="144"/>
    </location>
</feature>
<dbReference type="RefSeq" id="WP_377280493.1">
    <property type="nucleotide sequence ID" value="NZ_JBHRSI010000001.1"/>
</dbReference>
<keyword evidence="2" id="KW-1133">Transmembrane helix</keyword>
<feature type="region of interest" description="Disordered" evidence="1">
    <location>
        <begin position="158"/>
        <end position="218"/>
    </location>
</feature>
<keyword evidence="2" id="KW-0472">Membrane</keyword>
<keyword evidence="2" id="KW-0812">Transmembrane</keyword>
<proteinExistence type="predicted"/>
<feature type="transmembrane region" description="Helical" evidence="2">
    <location>
        <begin position="236"/>
        <end position="255"/>
    </location>
</feature>
<dbReference type="Proteomes" id="UP001597237">
    <property type="component" value="Unassembled WGS sequence"/>
</dbReference>
<protein>
    <submittedName>
        <fullName evidence="3">DUF3618 domain-containing protein</fullName>
    </submittedName>
</protein>
<comment type="caution">
    <text evidence="3">The sequence shown here is derived from an EMBL/GenBank/DDBJ whole genome shotgun (WGS) entry which is preliminary data.</text>
</comment>
<evidence type="ECO:0000256" key="1">
    <source>
        <dbReference type="SAM" id="MobiDB-lite"/>
    </source>
</evidence>
<dbReference type="Pfam" id="PF12277">
    <property type="entry name" value="DUF3618"/>
    <property type="match status" value="1"/>
</dbReference>
<evidence type="ECO:0000256" key="2">
    <source>
        <dbReference type="SAM" id="Phobius"/>
    </source>
</evidence>